<evidence type="ECO:0000256" key="2">
    <source>
        <dbReference type="ARBA" id="ARBA00022692"/>
    </source>
</evidence>
<evidence type="ECO:0000256" key="5">
    <source>
        <dbReference type="SAM" id="Coils"/>
    </source>
</evidence>
<keyword evidence="2 6" id="KW-0812">Transmembrane</keyword>
<feature type="coiled-coil region" evidence="5">
    <location>
        <begin position="65"/>
        <end position="99"/>
    </location>
</feature>
<accession>A0A5D0MKZ3</accession>
<evidence type="ECO:0000256" key="3">
    <source>
        <dbReference type="ARBA" id="ARBA00022989"/>
    </source>
</evidence>
<gene>
    <name evidence="8" type="ORF">FXF47_01785</name>
</gene>
<keyword evidence="9" id="KW-1185">Reference proteome</keyword>
<evidence type="ECO:0000256" key="6">
    <source>
        <dbReference type="SAM" id="Phobius"/>
    </source>
</evidence>
<sequence>MKIARTVLYLLILILIVVFSVQNASDQITLKFFSYSTGEIAAIEALLLSFFLGIVVTGVYSLWKYSNLLKKYKKALKEIDSLKKEIKNIRKLNVEEDNEAE</sequence>
<evidence type="ECO:0000313" key="9">
    <source>
        <dbReference type="Proteomes" id="UP000324143"/>
    </source>
</evidence>
<keyword evidence="3 6" id="KW-1133">Transmembrane helix</keyword>
<dbReference type="Proteomes" id="UP000324143">
    <property type="component" value="Unassembled WGS sequence"/>
</dbReference>
<evidence type="ECO:0000259" key="7">
    <source>
        <dbReference type="Pfam" id="PF06305"/>
    </source>
</evidence>
<keyword evidence="5" id="KW-0175">Coiled coil</keyword>
<evidence type="ECO:0000256" key="1">
    <source>
        <dbReference type="ARBA" id="ARBA00022475"/>
    </source>
</evidence>
<keyword evidence="1" id="KW-1003">Cell membrane</keyword>
<feature type="domain" description="Lipopolysaccharide assembly protein A" evidence="7">
    <location>
        <begin position="26"/>
        <end position="86"/>
    </location>
</feature>
<evidence type="ECO:0000256" key="4">
    <source>
        <dbReference type="ARBA" id="ARBA00023136"/>
    </source>
</evidence>
<dbReference type="EMBL" id="VSIX01000023">
    <property type="protein sequence ID" value="TYB31898.1"/>
    <property type="molecule type" value="Genomic_DNA"/>
</dbReference>
<protein>
    <submittedName>
        <fullName evidence="8">DUF1049 domain-containing protein</fullName>
    </submittedName>
</protein>
<reference evidence="8" key="1">
    <citation type="submission" date="2019-08" db="EMBL/GenBank/DDBJ databases">
        <title>Genomic characterization of a novel candidate phylum (ARYD3) from a high temperature, high salinity tertiary oil reservoir in north central Oklahoma, USA.</title>
        <authorList>
            <person name="Youssef N.H."/>
            <person name="Yadav A."/>
            <person name="Elshahed M.S."/>
        </authorList>
    </citation>
    <scope>NUCLEOTIDE SEQUENCE [LARGE SCALE GENOMIC DNA]</scope>
    <source>
        <strain evidence="8">ARYD3</strain>
    </source>
</reference>
<dbReference type="InterPro" id="IPR010445">
    <property type="entry name" value="LapA_dom"/>
</dbReference>
<organism evidence="8 9">
    <name type="scientific">Candidatus Mcinerneyibacterium aminivorans</name>
    <dbReference type="NCBI Taxonomy" id="2703815"/>
    <lineage>
        <taxon>Bacteria</taxon>
        <taxon>Candidatus Macinerneyibacteriota</taxon>
        <taxon>Candidatus Mcinerneyibacteria</taxon>
        <taxon>Candidatus Mcinerneyibacteriales</taxon>
        <taxon>Candidatus Mcinerneyibacteriaceae</taxon>
        <taxon>Candidatus Mcinerneyibacterium</taxon>
    </lineage>
</organism>
<comment type="caution">
    <text evidence="8">The sequence shown here is derived from an EMBL/GenBank/DDBJ whole genome shotgun (WGS) entry which is preliminary data.</text>
</comment>
<dbReference type="Pfam" id="PF06305">
    <property type="entry name" value="LapA_dom"/>
    <property type="match status" value="1"/>
</dbReference>
<evidence type="ECO:0000313" key="8">
    <source>
        <dbReference type="EMBL" id="TYB31898.1"/>
    </source>
</evidence>
<dbReference type="AlphaFoldDB" id="A0A5D0MKZ3"/>
<keyword evidence="4 6" id="KW-0472">Membrane</keyword>
<proteinExistence type="predicted"/>
<feature type="transmembrane region" description="Helical" evidence="6">
    <location>
        <begin position="40"/>
        <end position="63"/>
    </location>
</feature>
<name>A0A5D0MKZ3_9BACT</name>
<dbReference type="GO" id="GO:0005886">
    <property type="term" value="C:plasma membrane"/>
    <property type="evidence" value="ECO:0007669"/>
    <property type="project" value="InterPro"/>
</dbReference>